<feature type="transmembrane region" description="Helical" evidence="1">
    <location>
        <begin position="122"/>
        <end position="140"/>
    </location>
</feature>
<keyword evidence="1" id="KW-1133">Transmembrane helix</keyword>
<keyword evidence="3" id="KW-1185">Reference proteome</keyword>
<evidence type="ECO:0000256" key="1">
    <source>
        <dbReference type="SAM" id="Phobius"/>
    </source>
</evidence>
<sequence length="142" mass="15931">MNELAKACFYLCCLPGLMPGDHLLLHALNNLLMLLFNVILLIHFIAFAVYLCTLLAQWRDYDTRVRGALGLILGIVLLVSGIVLVIMKYPHVNYYKVVPKTGLFALVTILNIRYGGKVYSRWAYYTLIVATLLAACIAVVRV</sequence>
<evidence type="ECO:0000313" key="2">
    <source>
        <dbReference type="EMBL" id="AXY74588.1"/>
    </source>
</evidence>
<dbReference type="KEGG" id="pseg:D3H65_11615"/>
<dbReference type="EMBL" id="CP032157">
    <property type="protein sequence ID" value="AXY74588.1"/>
    <property type="molecule type" value="Genomic_DNA"/>
</dbReference>
<dbReference type="Proteomes" id="UP000263900">
    <property type="component" value="Chromosome"/>
</dbReference>
<organism evidence="2 3">
    <name type="scientific">Paraflavitalea soli</name>
    <dbReference type="NCBI Taxonomy" id="2315862"/>
    <lineage>
        <taxon>Bacteria</taxon>
        <taxon>Pseudomonadati</taxon>
        <taxon>Bacteroidota</taxon>
        <taxon>Chitinophagia</taxon>
        <taxon>Chitinophagales</taxon>
        <taxon>Chitinophagaceae</taxon>
        <taxon>Paraflavitalea</taxon>
    </lineage>
</organism>
<feature type="transmembrane region" description="Helical" evidence="1">
    <location>
        <begin position="68"/>
        <end position="87"/>
    </location>
</feature>
<gene>
    <name evidence="2" type="ORF">D3H65_11615</name>
</gene>
<proteinExistence type="predicted"/>
<dbReference type="OrthoDB" id="678120at2"/>
<keyword evidence="1" id="KW-0812">Transmembrane</keyword>
<name>A0A3B7MK78_9BACT</name>
<evidence type="ECO:0000313" key="3">
    <source>
        <dbReference type="Proteomes" id="UP000263900"/>
    </source>
</evidence>
<reference evidence="2 3" key="1">
    <citation type="submission" date="2018-09" db="EMBL/GenBank/DDBJ databases">
        <title>Genome sequencing of strain 6GH32-13.</title>
        <authorList>
            <person name="Weon H.-Y."/>
            <person name="Heo J."/>
            <person name="Kwon S.-W."/>
        </authorList>
    </citation>
    <scope>NUCLEOTIDE SEQUENCE [LARGE SCALE GENOMIC DNA]</scope>
    <source>
        <strain evidence="2 3">5GH32-13</strain>
    </source>
</reference>
<keyword evidence="1" id="KW-0472">Membrane</keyword>
<dbReference type="AlphaFoldDB" id="A0A3B7MK78"/>
<feature type="transmembrane region" description="Helical" evidence="1">
    <location>
        <begin position="31"/>
        <end position="56"/>
    </location>
</feature>
<protein>
    <submittedName>
        <fullName evidence="2">Uncharacterized protein</fullName>
    </submittedName>
</protein>
<accession>A0A3B7MK78</accession>